<dbReference type="InterPro" id="IPR054055">
    <property type="entry name" value="YpzH"/>
</dbReference>
<organism evidence="1 2">
    <name type="scientific">Carboxydichorda subterranea</name>
    <dbReference type="NCBI Taxonomy" id="3109565"/>
    <lineage>
        <taxon>Bacteria</taxon>
        <taxon>Bacillati</taxon>
        <taxon>Bacillota</taxon>
        <taxon>Limnochordia</taxon>
        <taxon>Limnochordales</taxon>
        <taxon>Geochordaceae</taxon>
        <taxon>Carboxydichorda</taxon>
    </lineage>
</organism>
<name>A0ABZ1C382_9FIRM</name>
<dbReference type="Pfam" id="PF21835">
    <property type="entry name" value="YIEGIA_cap"/>
    <property type="match status" value="1"/>
</dbReference>
<evidence type="ECO:0000313" key="1">
    <source>
        <dbReference type="EMBL" id="WRP18553.1"/>
    </source>
</evidence>
<dbReference type="EMBL" id="CP141615">
    <property type="protein sequence ID" value="WRP18553.1"/>
    <property type="molecule type" value="Genomic_DNA"/>
</dbReference>
<protein>
    <submittedName>
        <fullName evidence="1">Uncharacterized protein</fullName>
    </submittedName>
</protein>
<dbReference type="RefSeq" id="WP_324717826.1">
    <property type="nucleotide sequence ID" value="NZ_CP141615.1"/>
</dbReference>
<dbReference type="Proteomes" id="UP001332192">
    <property type="component" value="Chromosome"/>
</dbReference>
<evidence type="ECO:0000313" key="2">
    <source>
        <dbReference type="Proteomes" id="UP001332192"/>
    </source>
</evidence>
<reference evidence="1 2" key="1">
    <citation type="journal article" date="2024" name="Front. Microbiol.">
        <title>Novel thermophilic genera Geochorda gen. nov. and Carboxydochorda gen. nov. from the deep terrestrial subsurface reveal the ecophysiological diversity in the class Limnochordia.</title>
        <authorList>
            <person name="Karnachuk O.V."/>
            <person name="Lukina A.P."/>
            <person name="Avakyan M.R."/>
            <person name="Kadnikov V.V."/>
            <person name="Begmatov S."/>
            <person name="Beletsky A.V."/>
            <person name="Vlasova K.G."/>
            <person name="Novikov A.A."/>
            <person name="Shcherbakova V.A."/>
            <person name="Mardanov A.V."/>
            <person name="Ravin N.V."/>
        </authorList>
    </citation>
    <scope>NUCLEOTIDE SEQUENCE [LARGE SCALE GENOMIC DNA]</scope>
    <source>
        <strain evidence="1 2">L945</strain>
    </source>
</reference>
<keyword evidence="2" id="KW-1185">Reference proteome</keyword>
<proteinExistence type="predicted"/>
<accession>A0ABZ1C382</accession>
<gene>
    <name evidence="1" type="ORF">U7230_06010</name>
</gene>
<sequence>MGDVRIRASEWVLAVITTDREYRPAGAPVFYARDRDDLERIALYLCRSALATAHEVIPGTLIIMRH</sequence>